<reference evidence="5 6" key="1">
    <citation type="journal article" date="2007" name="Nat. Biotechnol.">
        <title>Complete genome sequence of the myxobacterium Sorangium cellulosum.</title>
        <authorList>
            <person name="Schneiker S."/>
            <person name="Perlova O."/>
            <person name="Kaiser O."/>
            <person name="Gerth K."/>
            <person name="Alici A."/>
            <person name="Altmeyer M.O."/>
            <person name="Bartels D."/>
            <person name="Bekel T."/>
            <person name="Beyer S."/>
            <person name="Bode E."/>
            <person name="Bode H.B."/>
            <person name="Bolten C.J."/>
            <person name="Choudhuri J.V."/>
            <person name="Doss S."/>
            <person name="Elnakady Y.A."/>
            <person name="Frank B."/>
            <person name="Gaigalat L."/>
            <person name="Goesmann A."/>
            <person name="Groeger C."/>
            <person name="Gross F."/>
            <person name="Jelsbak L."/>
            <person name="Jelsbak L."/>
            <person name="Kalinowski J."/>
            <person name="Kegler C."/>
            <person name="Knauber T."/>
            <person name="Konietzny S."/>
            <person name="Kopp M."/>
            <person name="Krause L."/>
            <person name="Krug D."/>
            <person name="Linke B."/>
            <person name="Mahmud T."/>
            <person name="Martinez-Arias R."/>
            <person name="McHardy A.C."/>
            <person name="Merai M."/>
            <person name="Meyer F."/>
            <person name="Mormann S."/>
            <person name="Munoz-Dorado J."/>
            <person name="Perez J."/>
            <person name="Pradella S."/>
            <person name="Rachid S."/>
            <person name="Raddatz G."/>
            <person name="Rosenau F."/>
            <person name="Rueckert C."/>
            <person name="Sasse F."/>
            <person name="Scharfe M."/>
            <person name="Schuster S.C."/>
            <person name="Suen G."/>
            <person name="Treuner-Lange A."/>
            <person name="Velicer G.J."/>
            <person name="Vorholter F.-J."/>
            <person name="Weissman K.J."/>
            <person name="Welch R.D."/>
            <person name="Wenzel S.C."/>
            <person name="Whitworth D.E."/>
            <person name="Wilhelm S."/>
            <person name="Wittmann C."/>
            <person name="Bloecker H."/>
            <person name="Puehler A."/>
            <person name="Mueller R."/>
        </authorList>
    </citation>
    <scope>NUCLEOTIDE SEQUENCE [LARGE SCALE GENOMIC DNA]</scope>
    <source>
        <strain evidence="6">So ce56</strain>
    </source>
</reference>
<dbReference type="InterPro" id="IPR000413">
    <property type="entry name" value="Integrin_alpha"/>
</dbReference>
<proteinExistence type="predicted"/>
<dbReference type="Pfam" id="PF01839">
    <property type="entry name" value="FG-GAP"/>
    <property type="match status" value="2"/>
</dbReference>
<dbReference type="PROSITE" id="PS51470">
    <property type="entry name" value="FG_GAP"/>
    <property type="match status" value="3"/>
</dbReference>
<dbReference type="InterPro" id="IPR013519">
    <property type="entry name" value="Int_alpha_beta-p"/>
</dbReference>
<dbReference type="OrthoDB" id="5501344at2"/>
<keyword evidence="6" id="KW-1185">Reference proteome</keyword>
<dbReference type="STRING" id="448385.sce2440"/>
<sequence>MARPGDSHASSLRRRCVRIWRNGHVCATLSDFVATVGEYMEERMNKTHAAAVMVSAALLGGASGCGVILGLDEFADAAGAGGGGSTTTTADSGSSASTAMGGADPGMAPTVPVPRLPINGADVGTMRKSGSRRPKFAWEASKGTTDRPVEYELQYGTDPTMADAVTIITARLEYQLDSDLQGELLPPVGRRYHWRVRACSQGECSSFSPVWWFNVGRVKCDFNADGYDDVAVGAVSVTRNDLNSVYFYYGSAGVEFDAVSDGTRTNPSGSVAGFGRALSCAGDVDGDGFADLVVGAPYGANSTGSAWVYLSDGGDVFSVGTSQGLHGSQEGVEFGGAVSAAGDVNGDGFDDVIVGEMRGPYAYLYRGDSSGRLMGPTALSLDMNVSSTVAAVSSAGDVNGDGFSDVMVSFQPRDSLGLQAVGLYLGGVDLDLDAAPDVELVAPEEDSRFGFAIAAAGDMNGDGFGDVIVGSPVLSRSYIYVGGPDGLDSVPHLILEGQERTNFGLAVASAGDVNGDGFGDVAVGTSDYNNIPGTVYVYMGGAGAALNGSADVAFHRPVKGEGFGPVLGSSGDVNGDGFSDLTVAAPQDDAVYVYFGKAKSENPDPEDGSVIQPLVDLVFGATVARR</sequence>
<dbReference type="GO" id="GO:0008305">
    <property type="term" value="C:integrin complex"/>
    <property type="evidence" value="ECO:0007669"/>
    <property type="project" value="InterPro"/>
</dbReference>
<accession>A9G2B9</accession>
<dbReference type="eggNOG" id="COG2931">
    <property type="taxonomic scope" value="Bacteria"/>
</dbReference>
<dbReference type="BioCyc" id="SCEL448385:SCE_RS50705-MONOMER"/>
<dbReference type="KEGG" id="scl:sce2440"/>
<gene>
    <name evidence="5" type="ordered locus">sce2440</name>
</gene>
<dbReference type="Gene3D" id="2.130.10.130">
    <property type="entry name" value="Integrin alpha, N-terminal"/>
    <property type="match status" value="3"/>
</dbReference>
<evidence type="ECO:0000313" key="5">
    <source>
        <dbReference type="EMBL" id="CAN92599.1"/>
    </source>
</evidence>
<dbReference type="HOGENOM" id="CLU_436715_0_0_7"/>
<dbReference type="InterPro" id="IPR028994">
    <property type="entry name" value="Integrin_alpha_N"/>
</dbReference>
<dbReference type="Pfam" id="PF13517">
    <property type="entry name" value="FG-GAP_3"/>
    <property type="match status" value="2"/>
</dbReference>
<dbReference type="GO" id="GO:0005178">
    <property type="term" value="F:integrin binding"/>
    <property type="evidence" value="ECO:0007669"/>
    <property type="project" value="TreeGrafter"/>
</dbReference>
<dbReference type="SMART" id="SM00191">
    <property type="entry name" value="Int_alpha"/>
    <property type="match status" value="5"/>
</dbReference>
<dbReference type="Proteomes" id="UP000002139">
    <property type="component" value="Chromosome"/>
</dbReference>
<dbReference type="InterPro" id="IPR013783">
    <property type="entry name" value="Ig-like_fold"/>
</dbReference>
<dbReference type="PANTHER" id="PTHR23220:SF122">
    <property type="entry name" value="INTEGRIN ALPHA-PS1"/>
    <property type="match status" value="1"/>
</dbReference>
<keyword evidence="1" id="KW-0732">Signal</keyword>
<dbReference type="GO" id="GO:0007160">
    <property type="term" value="P:cell-matrix adhesion"/>
    <property type="evidence" value="ECO:0007669"/>
    <property type="project" value="TreeGrafter"/>
</dbReference>
<evidence type="ECO:0000256" key="4">
    <source>
        <dbReference type="SAM" id="MobiDB-lite"/>
    </source>
</evidence>
<keyword evidence="2" id="KW-0677">Repeat</keyword>
<dbReference type="PRINTS" id="PR01185">
    <property type="entry name" value="INTEGRINA"/>
</dbReference>
<evidence type="ECO:0000256" key="1">
    <source>
        <dbReference type="ARBA" id="ARBA00022729"/>
    </source>
</evidence>
<dbReference type="AlphaFoldDB" id="A9G2B9"/>
<name>A9G2B9_SORC5</name>
<feature type="region of interest" description="Disordered" evidence="4">
    <location>
        <begin position="80"/>
        <end position="136"/>
    </location>
</feature>
<keyword evidence="3" id="KW-0325">Glycoprotein</keyword>
<dbReference type="InterPro" id="IPR013517">
    <property type="entry name" value="FG-GAP"/>
</dbReference>
<evidence type="ECO:0000256" key="3">
    <source>
        <dbReference type="ARBA" id="ARBA00023180"/>
    </source>
</evidence>
<dbReference type="Gene3D" id="2.60.40.10">
    <property type="entry name" value="Immunoglobulins"/>
    <property type="match status" value="1"/>
</dbReference>
<evidence type="ECO:0000256" key="2">
    <source>
        <dbReference type="ARBA" id="ARBA00022737"/>
    </source>
</evidence>
<dbReference type="GO" id="GO:0009897">
    <property type="term" value="C:external side of plasma membrane"/>
    <property type="evidence" value="ECO:0007669"/>
    <property type="project" value="TreeGrafter"/>
</dbReference>
<evidence type="ECO:0000313" key="6">
    <source>
        <dbReference type="Proteomes" id="UP000002139"/>
    </source>
</evidence>
<dbReference type="SUPFAM" id="SSF69318">
    <property type="entry name" value="Integrin alpha N-terminal domain"/>
    <property type="match status" value="2"/>
</dbReference>
<dbReference type="GO" id="GO:0033627">
    <property type="term" value="P:cell adhesion mediated by integrin"/>
    <property type="evidence" value="ECO:0007669"/>
    <property type="project" value="TreeGrafter"/>
</dbReference>
<feature type="compositionally biased region" description="Low complexity" evidence="4">
    <location>
        <begin position="86"/>
        <end position="102"/>
    </location>
</feature>
<dbReference type="GO" id="GO:0098609">
    <property type="term" value="P:cell-cell adhesion"/>
    <property type="evidence" value="ECO:0007669"/>
    <property type="project" value="TreeGrafter"/>
</dbReference>
<protein>
    <submittedName>
        <fullName evidence="5">Uncharacterized protein</fullName>
    </submittedName>
</protein>
<dbReference type="EMBL" id="AM746676">
    <property type="protein sequence ID" value="CAN92599.1"/>
    <property type="molecule type" value="Genomic_DNA"/>
</dbReference>
<organism evidence="5 6">
    <name type="scientific">Sorangium cellulosum (strain So ce56)</name>
    <name type="common">Polyangium cellulosum (strain So ce56)</name>
    <dbReference type="NCBI Taxonomy" id="448385"/>
    <lineage>
        <taxon>Bacteria</taxon>
        <taxon>Pseudomonadati</taxon>
        <taxon>Myxococcota</taxon>
        <taxon>Polyangia</taxon>
        <taxon>Polyangiales</taxon>
        <taxon>Polyangiaceae</taxon>
        <taxon>Sorangium</taxon>
    </lineage>
</organism>
<dbReference type="GO" id="GO:0007229">
    <property type="term" value="P:integrin-mediated signaling pathway"/>
    <property type="evidence" value="ECO:0007669"/>
    <property type="project" value="TreeGrafter"/>
</dbReference>
<dbReference type="PANTHER" id="PTHR23220">
    <property type="entry name" value="INTEGRIN ALPHA"/>
    <property type="match status" value="1"/>
</dbReference>